<keyword evidence="3" id="KW-1185">Reference proteome</keyword>
<dbReference type="PANTHER" id="PTHR13932:SF1">
    <property type="entry name" value="OXYGEN-INDEPENDENT COPROPORPHYRINOGEN-III OXIDASE-LIKE PROTEIN HEMZ"/>
    <property type="match status" value="1"/>
</dbReference>
<organism evidence="2 3">
    <name type="scientific">Coprococcus hominis</name>
    <name type="common">ex Arizal et al. 2022</name>
    <dbReference type="NCBI Taxonomy" id="2881262"/>
    <lineage>
        <taxon>Bacteria</taxon>
        <taxon>Bacillati</taxon>
        <taxon>Bacillota</taxon>
        <taxon>Clostridia</taxon>
        <taxon>Lachnospirales</taxon>
        <taxon>Lachnospiraceae</taxon>
        <taxon>Coprococcus</taxon>
    </lineage>
</organism>
<dbReference type="InterPro" id="IPR023404">
    <property type="entry name" value="rSAM_horseshoe"/>
</dbReference>
<reference evidence="2 3" key="1">
    <citation type="submission" date="2021-10" db="EMBL/GenBank/DDBJ databases">
        <title>Anaerobic single-cell dispensing facilitates the cultivation of human gut bacteria.</title>
        <authorList>
            <person name="Afrizal A."/>
        </authorList>
    </citation>
    <scope>NUCLEOTIDE SEQUENCE [LARGE SCALE GENOMIC DNA]</scope>
    <source>
        <strain evidence="2 3">CLA-AA-H212</strain>
    </source>
</reference>
<dbReference type="SFLD" id="SFLDF00310">
    <property type="entry name" value="oxygen-independent_coproporphy"/>
    <property type="match status" value="1"/>
</dbReference>
<sequence length="548" mass="62314">MERKRRAIRISKMILLDQNNQLYNNDLRAMIMAFYPGVKIVEDTGLSDDFDLRLLIRYEEAFTILTVCKHGHECDKPDDLQEVPELPAYKDKLLISTCGLRAKILADYRNKPEFRNVLKMASYRLLGQFADRRLPWGDLTGVRPTKIAMTKLLEHLAEQTDEAGMNGHDAEEHVDRTHEKQQEIHDRIVQYYRDIYDTSVQKAELATTVAENEHRLVKGIDLDNDYCLYVGIPFCPSRCLYCSFTSYPIGIYAEKAKTYIDTLCKELAYVAEQYKHKRLVAIYIGGGTPTSISHELLAVLLKQIQTVFRLQEPEVADGLVEFTVEAGRPDSITPEKLAVMKEYGVTRISINPQTMNDETLRTIGRAHNAAQVKEAFAMARQAGFDNINMDLIAGLPGEDLHAMKHTLEEIRALAPESLTVHSLAIKRAANLNQQMDDYKSTIHHDMDAMHTAAQETAQALGMEPYYLYRQKNIGGNLENVGYAKPGCECLYNILIMEEMTDIIAAGAGASTKLVYHAENRVERVENCKSVDDYISRFDEMLDRKRKAF</sequence>
<dbReference type="Gene3D" id="3.80.30.20">
    <property type="entry name" value="tm_1862 like domain"/>
    <property type="match status" value="1"/>
</dbReference>
<protein>
    <submittedName>
        <fullName evidence="2">Coproporphyrinogen dehydrogenase HemZ</fullName>
        <ecNumber evidence="2">1.3.98.3</ecNumber>
    </submittedName>
</protein>
<name>A0ABS8FPW7_9FIRM</name>
<dbReference type="GO" id="GO:0051989">
    <property type="term" value="F:coproporphyrinogen dehydrogenase activity"/>
    <property type="evidence" value="ECO:0007669"/>
    <property type="project" value="UniProtKB-EC"/>
</dbReference>
<dbReference type="EMBL" id="JAJEQT010000004">
    <property type="protein sequence ID" value="MCC2218754.1"/>
    <property type="molecule type" value="Genomic_DNA"/>
</dbReference>
<gene>
    <name evidence="2" type="primary">hemZ</name>
    <name evidence="2" type="ORF">LKD28_06875</name>
</gene>
<dbReference type="InterPro" id="IPR007197">
    <property type="entry name" value="rSAM"/>
</dbReference>
<dbReference type="InterPro" id="IPR034505">
    <property type="entry name" value="Coproporphyrinogen-III_oxidase"/>
</dbReference>
<dbReference type="Proteomes" id="UP001198495">
    <property type="component" value="Unassembled WGS sequence"/>
</dbReference>
<dbReference type="Pfam" id="PF04055">
    <property type="entry name" value="Radical_SAM"/>
    <property type="match status" value="1"/>
</dbReference>
<evidence type="ECO:0000313" key="3">
    <source>
        <dbReference type="Proteomes" id="UP001198495"/>
    </source>
</evidence>
<dbReference type="CDD" id="cd01335">
    <property type="entry name" value="Radical_SAM"/>
    <property type="match status" value="1"/>
</dbReference>
<dbReference type="InterPro" id="IPR058240">
    <property type="entry name" value="rSAM_sf"/>
</dbReference>
<dbReference type="PANTHER" id="PTHR13932">
    <property type="entry name" value="COPROPORPHYRINIGEN III OXIDASE"/>
    <property type="match status" value="1"/>
</dbReference>
<dbReference type="SFLD" id="SFLDG01082">
    <property type="entry name" value="B12-binding_domain_containing"/>
    <property type="match status" value="1"/>
</dbReference>
<dbReference type="SUPFAM" id="SSF102114">
    <property type="entry name" value="Radical SAM enzymes"/>
    <property type="match status" value="1"/>
</dbReference>
<keyword evidence="2" id="KW-0560">Oxidoreductase</keyword>
<proteinExistence type="predicted"/>
<dbReference type="SFLD" id="SFLDS00029">
    <property type="entry name" value="Radical_SAM"/>
    <property type="match status" value="1"/>
</dbReference>
<comment type="caution">
    <text evidence="2">The sequence shown here is derived from an EMBL/GenBank/DDBJ whole genome shotgun (WGS) entry which is preliminary data.</text>
</comment>
<evidence type="ECO:0000313" key="2">
    <source>
        <dbReference type="EMBL" id="MCC2218754.1"/>
    </source>
</evidence>
<dbReference type="PROSITE" id="PS51918">
    <property type="entry name" value="RADICAL_SAM"/>
    <property type="match status" value="1"/>
</dbReference>
<feature type="domain" description="Radical SAM core" evidence="1">
    <location>
        <begin position="220"/>
        <end position="463"/>
    </location>
</feature>
<dbReference type="InterPro" id="IPR006638">
    <property type="entry name" value="Elp3/MiaA/NifB-like_rSAM"/>
</dbReference>
<dbReference type="InterPro" id="IPR023995">
    <property type="entry name" value="HemZ"/>
</dbReference>
<accession>A0ABS8FPW7</accession>
<dbReference type="EC" id="1.3.98.3" evidence="2"/>
<dbReference type="SMART" id="SM00729">
    <property type="entry name" value="Elp3"/>
    <property type="match status" value="1"/>
</dbReference>
<evidence type="ECO:0000259" key="1">
    <source>
        <dbReference type="PROSITE" id="PS51918"/>
    </source>
</evidence>
<dbReference type="NCBIfam" id="TIGR03994">
    <property type="entry name" value="rSAM_HemZ"/>
    <property type="match status" value="1"/>
</dbReference>
<dbReference type="SFLD" id="SFLDG01065">
    <property type="entry name" value="anaerobic_coproporphyrinogen-I"/>
    <property type="match status" value="1"/>
</dbReference>